<evidence type="ECO:0000256" key="1">
    <source>
        <dbReference type="SAM" id="MobiDB-lite"/>
    </source>
</evidence>
<dbReference type="EMBL" id="JBJKBG010000002">
    <property type="protein sequence ID" value="KAL3749531.1"/>
    <property type="molecule type" value="Genomic_DNA"/>
</dbReference>
<sequence length="232" mass="24473">MDRPLQRADRSWVDPRSCGIGPCTVRIDLGSIGSIHAPCGSIVDRSPVDPGRAGSVPAPCGSIPVERDRSLHRADRSRSSGIGPCTVRIDPRSSVIGPGRGPRPCGSSGIDRGRGPRSCGSVHAPCGSIMDRSRSRASAVRIDHGSIMVVWIDPCTVRIDHGSIPVERDRSWPTASAVWIDPIGAWIDHGSVPVERGSIPAPCGSIVDRSRSTGIGRGRPPRPCGSIRSVHG</sequence>
<feature type="region of interest" description="Disordered" evidence="1">
    <location>
        <begin position="69"/>
        <end position="121"/>
    </location>
</feature>
<gene>
    <name evidence="2" type="ORF">ACJRO7_010629</name>
    <name evidence="3" type="ORF">ACJRO7_010634</name>
</gene>
<evidence type="ECO:0000313" key="2">
    <source>
        <dbReference type="EMBL" id="KAL3749531.1"/>
    </source>
</evidence>
<dbReference type="AlphaFoldDB" id="A0ABD3LCI8"/>
<proteinExistence type="predicted"/>
<reference evidence="3 4" key="1">
    <citation type="submission" date="2024-11" db="EMBL/GenBank/DDBJ databases">
        <title>Chromosome-level genome assembly of Eucalyptus globulus Labill. provides insights into its genome evolution.</title>
        <authorList>
            <person name="Li X."/>
        </authorList>
    </citation>
    <scope>NUCLEOTIDE SEQUENCE [LARGE SCALE GENOMIC DNA]</scope>
    <source>
        <strain evidence="3">CL2024</strain>
        <tissue evidence="3">Fresh tender leaves</tissue>
    </source>
</reference>
<evidence type="ECO:0000313" key="4">
    <source>
        <dbReference type="Proteomes" id="UP001634007"/>
    </source>
</evidence>
<feature type="region of interest" description="Disordered" evidence="1">
    <location>
        <begin position="205"/>
        <end position="232"/>
    </location>
</feature>
<protein>
    <submittedName>
        <fullName evidence="3">Uncharacterized protein</fullName>
    </submittedName>
</protein>
<comment type="caution">
    <text evidence="3">The sequence shown here is derived from an EMBL/GenBank/DDBJ whole genome shotgun (WGS) entry which is preliminary data.</text>
</comment>
<dbReference type="Proteomes" id="UP001634007">
    <property type="component" value="Unassembled WGS sequence"/>
</dbReference>
<accession>A0ABD3LCI8</accession>
<evidence type="ECO:0000313" key="3">
    <source>
        <dbReference type="EMBL" id="KAL3749536.1"/>
    </source>
</evidence>
<feature type="compositionally biased region" description="Basic and acidic residues" evidence="1">
    <location>
        <begin position="69"/>
        <end position="78"/>
    </location>
</feature>
<name>A0ABD3LCI8_EUCGL</name>
<dbReference type="EMBL" id="JBJKBG010000002">
    <property type="protein sequence ID" value="KAL3749536.1"/>
    <property type="molecule type" value="Genomic_DNA"/>
</dbReference>
<organism evidence="3 4">
    <name type="scientific">Eucalyptus globulus</name>
    <name type="common">Tasmanian blue gum</name>
    <dbReference type="NCBI Taxonomy" id="34317"/>
    <lineage>
        <taxon>Eukaryota</taxon>
        <taxon>Viridiplantae</taxon>
        <taxon>Streptophyta</taxon>
        <taxon>Embryophyta</taxon>
        <taxon>Tracheophyta</taxon>
        <taxon>Spermatophyta</taxon>
        <taxon>Magnoliopsida</taxon>
        <taxon>eudicotyledons</taxon>
        <taxon>Gunneridae</taxon>
        <taxon>Pentapetalae</taxon>
        <taxon>rosids</taxon>
        <taxon>malvids</taxon>
        <taxon>Myrtales</taxon>
        <taxon>Myrtaceae</taxon>
        <taxon>Myrtoideae</taxon>
        <taxon>Eucalypteae</taxon>
        <taxon>Eucalyptus</taxon>
    </lineage>
</organism>
<keyword evidence="4" id="KW-1185">Reference proteome</keyword>